<organism evidence="14 15">
    <name type="scientific">Intrasporangium chromatireducens Q5-1</name>
    <dbReference type="NCBI Taxonomy" id="584657"/>
    <lineage>
        <taxon>Bacteria</taxon>
        <taxon>Bacillati</taxon>
        <taxon>Actinomycetota</taxon>
        <taxon>Actinomycetes</taxon>
        <taxon>Micrococcales</taxon>
        <taxon>Intrasporangiaceae</taxon>
        <taxon>Intrasporangium</taxon>
    </lineage>
</organism>
<comment type="catalytic activity">
    <reaction evidence="12">
        <text>L-aspartate + O2 = iminosuccinate + H2O2</text>
        <dbReference type="Rhea" id="RHEA:25876"/>
        <dbReference type="ChEBI" id="CHEBI:15379"/>
        <dbReference type="ChEBI" id="CHEBI:16240"/>
        <dbReference type="ChEBI" id="CHEBI:29991"/>
        <dbReference type="ChEBI" id="CHEBI:77875"/>
        <dbReference type="EC" id="1.4.3.16"/>
    </reaction>
    <physiologicalReaction direction="left-to-right" evidence="12">
        <dbReference type="Rhea" id="RHEA:25877"/>
    </physiologicalReaction>
</comment>
<evidence type="ECO:0000256" key="12">
    <source>
        <dbReference type="ARBA" id="ARBA00048305"/>
    </source>
</evidence>
<evidence type="ECO:0000259" key="13">
    <source>
        <dbReference type="Pfam" id="PF00890"/>
    </source>
</evidence>
<dbReference type="Proteomes" id="UP000019494">
    <property type="component" value="Unassembled WGS sequence"/>
</dbReference>
<dbReference type="GO" id="GO:0008734">
    <property type="term" value="F:L-aspartate oxidase activity"/>
    <property type="evidence" value="ECO:0007669"/>
    <property type="project" value="UniProtKB-EC"/>
</dbReference>
<evidence type="ECO:0000256" key="10">
    <source>
        <dbReference type="ARBA" id="ARBA00029426"/>
    </source>
</evidence>
<dbReference type="GO" id="GO:0034628">
    <property type="term" value="P:'de novo' NAD+ biosynthetic process from L-aspartate"/>
    <property type="evidence" value="ECO:0007669"/>
    <property type="project" value="TreeGrafter"/>
</dbReference>
<evidence type="ECO:0000256" key="1">
    <source>
        <dbReference type="ARBA" id="ARBA00001974"/>
    </source>
</evidence>
<keyword evidence="6" id="KW-0285">Flavoprotein</keyword>
<dbReference type="Gene3D" id="3.50.50.60">
    <property type="entry name" value="FAD/NAD(P)-binding domain"/>
    <property type="match status" value="1"/>
</dbReference>
<dbReference type="InterPro" id="IPR005288">
    <property type="entry name" value="NadB"/>
</dbReference>
<name>W9GUJ9_9MICO</name>
<evidence type="ECO:0000256" key="8">
    <source>
        <dbReference type="ARBA" id="ARBA00022827"/>
    </source>
</evidence>
<sequence>MTLSQLSPAGAAGATGVPVIVGAGLAGLVTALRLAPHPVIVLAAGRLGHGAASGWAQGGIAAALGDDDSAQLHAADTIAAGAGLCEPEVVARITAAAPAAVDYLAELGARFDRTPDGRYRLGLEGAHSRRRIVHAAGDGTGAEVLRAVVGAVRRTPSITVLEGTIATRLLVADGRVAGVAAERAAWSPAPALLATPAHAAPGALASRSFQLRSERVILATGGSGQLWRHTTNPTGSRGQGLALAARAGAELRDLEMVQFHPTALDVGLDPMPLVSEAVRGAGALLVDATGAPLTDDPLAARDVVARAVWGELSRGGRVFLDARGALGSRFADAFPTVARACQAAGIDPATDLIPVRPAAHYQCGGVTVDRHGRTTVPGLWAVGEVASTGLHGANRLASNSLLEAVVCGGWVADDLANDLPSKGHQPT</sequence>
<dbReference type="AlphaFoldDB" id="W9GUJ9"/>
<dbReference type="UniPathway" id="UPA00253">
    <property type="reaction ID" value="UER00326"/>
</dbReference>
<comment type="caution">
    <text evidence="14">The sequence shown here is derived from an EMBL/GenBank/DDBJ whole genome shotgun (WGS) entry which is preliminary data.</text>
</comment>
<evidence type="ECO:0000256" key="9">
    <source>
        <dbReference type="ARBA" id="ARBA00023002"/>
    </source>
</evidence>
<feature type="non-terminal residue" evidence="14">
    <location>
        <position position="427"/>
    </location>
</feature>
<protein>
    <recommendedName>
        <fullName evidence="5">L-aspartate oxidase</fullName>
        <ecNumber evidence="4">1.4.3.16</ecNumber>
    </recommendedName>
    <alternativeName>
        <fullName evidence="11">Quinolinate synthase B</fullName>
    </alternativeName>
</protein>
<dbReference type="Pfam" id="PF00890">
    <property type="entry name" value="FAD_binding_2"/>
    <property type="match status" value="1"/>
</dbReference>
<dbReference type="InterPro" id="IPR027477">
    <property type="entry name" value="Succ_DH/fumarate_Rdtase_cat_sf"/>
</dbReference>
<dbReference type="InterPro" id="IPR003953">
    <property type="entry name" value="FAD-dep_OxRdtase_2_FAD-bd"/>
</dbReference>
<comment type="pathway">
    <text evidence="2">Cofactor biosynthesis; NAD(+) biosynthesis; iminoaspartate from L-aspartate (oxidase route): step 1/1.</text>
</comment>
<dbReference type="NCBIfam" id="NF005701">
    <property type="entry name" value="PRK07512.1"/>
    <property type="match status" value="1"/>
</dbReference>
<feature type="domain" description="FAD-dependent oxidoreductase 2 FAD-binding" evidence="13">
    <location>
        <begin position="19"/>
        <end position="401"/>
    </location>
</feature>
<evidence type="ECO:0000313" key="15">
    <source>
        <dbReference type="Proteomes" id="UP000019494"/>
    </source>
</evidence>
<proteinExistence type="inferred from homology"/>
<dbReference type="SUPFAM" id="SSF51905">
    <property type="entry name" value="FAD/NAD(P)-binding domain"/>
    <property type="match status" value="1"/>
</dbReference>
<dbReference type="OrthoDB" id="9805351at2"/>
<comment type="cofactor">
    <cofactor evidence="1">
        <name>FAD</name>
        <dbReference type="ChEBI" id="CHEBI:57692"/>
    </cofactor>
</comment>
<evidence type="ECO:0000256" key="4">
    <source>
        <dbReference type="ARBA" id="ARBA00012173"/>
    </source>
</evidence>
<evidence type="ECO:0000256" key="7">
    <source>
        <dbReference type="ARBA" id="ARBA00022642"/>
    </source>
</evidence>
<comment type="similarity">
    <text evidence="3">Belongs to the FAD-dependent oxidoreductase 2 family. NadB subfamily.</text>
</comment>
<evidence type="ECO:0000256" key="3">
    <source>
        <dbReference type="ARBA" id="ARBA00008562"/>
    </source>
</evidence>
<dbReference type="SUPFAM" id="SSF56425">
    <property type="entry name" value="Succinate dehydrogenase/fumarate reductase flavoprotein, catalytic domain"/>
    <property type="match status" value="1"/>
</dbReference>
<dbReference type="RefSeq" id="WP_034713073.1">
    <property type="nucleotide sequence ID" value="NZ_AWQS01000010.1"/>
</dbReference>
<dbReference type="EC" id="1.4.3.16" evidence="4"/>
<evidence type="ECO:0000256" key="5">
    <source>
        <dbReference type="ARBA" id="ARBA00021901"/>
    </source>
</evidence>
<keyword evidence="8" id="KW-0274">FAD</keyword>
<dbReference type="EMBL" id="AWQS01000010">
    <property type="protein sequence ID" value="EWT07524.1"/>
    <property type="molecule type" value="Genomic_DNA"/>
</dbReference>
<gene>
    <name evidence="14" type="ORF">N864_04115</name>
</gene>
<evidence type="ECO:0000313" key="14">
    <source>
        <dbReference type="EMBL" id="EWT07524.1"/>
    </source>
</evidence>
<keyword evidence="15" id="KW-1185">Reference proteome</keyword>
<evidence type="ECO:0000256" key="6">
    <source>
        <dbReference type="ARBA" id="ARBA00022630"/>
    </source>
</evidence>
<dbReference type="InterPro" id="IPR036188">
    <property type="entry name" value="FAD/NAD-bd_sf"/>
</dbReference>
<dbReference type="PRINTS" id="PR00368">
    <property type="entry name" value="FADPNR"/>
</dbReference>
<comment type="function">
    <text evidence="10">Catalyzes the oxidation of L-aspartate to iminoaspartate, the first step in the de novo biosynthesis of NAD(+).</text>
</comment>
<dbReference type="PANTHER" id="PTHR42716:SF2">
    <property type="entry name" value="L-ASPARTATE OXIDASE, CHLOROPLASTIC"/>
    <property type="match status" value="1"/>
</dbReference>
<keyword evidence="9" id="KW-0560">Oxidoreductase</keyword>
<evidence type="ECO:0000256" key="11">
    <source>
        <dbReference type="ARBA" id="ARBA00030386"/>
    </source>
</evidence>
<dbReference type="PANTHER" id="PTHR42716">
    <property type="entry name" value="L-ASPARTATE OXIDASE"/>
    <property type="match status" value="1"/>
</dbReference>
<dbReference type="GO" id="GO:0033765">
    <property type="term" value="F:steroid dehydrogenase activity, acting on the CH-CH group of donors"/>
    <property type="evidence" value="ECO:0007669"/>
    <property type="project" value="UniProtKB-ARBA"/>
</dbReference>
<reference evidence="15" key="1">
    <citation type="submission" date="2013-08" db="EMBL/GenBank/DDBJ databases">
        <title>Intrasporangium oryzae NRRL B-24470.</title>
        <authorList>
            <person name="Liu H."/>
            <person name="Wang G."/>
        </authorList>
    </citation>
    <scope>NUCLEOTIDE SEQUENCE [LARGE SCALE GENOMIC DNA]</scope>
    <source>
        <strain evidence="15">Q5-1</strain>
    </source>
</reference>
<evidence type="ECO:0000256" key="2">
    <source>
        <dbReference type="ARBA" id="ARBA00004950"/>
    </source>
</evidence>
<dbReference type="Gene3D" id="3.90.700.10">
    <property type="entry name" value="Succinate dehydrogenase/fumarate reductase flavoprotein, catalytic domain"/>
    <property type="match status" value="1"/>
</dbReference>
<keyword evidence="7" id="KW-0662">Pyridine nucleotide biosynthesis</keyword>
<accession>W9GUJ9</accession>